<evidence type="ECO:0000313" key="5">
    <source>
        <dbReference type="EMBL" id="ASF41912.1"/>
    </source>
</evidence>
<feature type="chain" id="PRO_5013097147" evidence="3">
    <location>
        <begin position="19"/>
        <end position="758"/>
    </location>
</feature>
<dbReference type="InterPro" id="IPR002772">
    <property type="entry name" value="Glyco_hydro_3_C"/>
</dbReference>
<dbReference type="Pfam" id="PF14310">
    <property type="entry name" value="Fn3-like"/>
    <property type="match status" value="1"/>
</dbReference>
<dbReference type="SMART" id="SM01217">
    <property type="entry name" value="Fn3_like"/>
    <property type="match status" value="1"/>
</dbReference>
<dbReference type="Pfam" id="PF00933">
    <property type="entry name" value="Glyco_hydro_3"/>
    <property type="match status" value="1"/>
</dbReference>
<sequence>MNKITTFTAILAFSLSFAQQTPQLNKNNIKEVVKAMTLDEKIQFVSGIGMSVSQSSDGPVAGSIGGKVPGAAGATVAMPRLGIPSVIMADGPAGLRIDPTIVNGEKIYTTAFPVGSLIASTWNTTLTTSVGKAMGNEVKEMGVDVLLAPGMNLIRNPLCGRNYEYYSEDPVLSGEMATAAVNGVQSQGVGVSVKHFVANNQESNRNSVSALVSQRALRELYLRGFEIAIKKSNPWTIMSSYNKINDTYVSENPELLTTILRDEWNFKGMVTTDWFSGRKYANQVKAGNDLLMPGRKQEAKKIKEALDEGSLKETELDRNIERILQLVVKTPVFANYRYSQHPNFIANRAIAQQAAEEGMVLLKNKAALPLAAGKIALLGNASYDTFVGGTGSGEVQSAYTISFYDGLKKAGFSLDENLKKAYLSYITEEKAKRPKRVSILDVIKPVEEFPISEEQLQQMSRNCEAAIITIGRSAGEGSDRSLETDYVLNDKELALIKATASAFHAQGKKLIVALNIDALVEVTSWQDLADALLITWLPGQEAGNAFANILTGKTNPSGKLPQTMALSYNDIPSATAFPGTPKRSPSESVYNEGIYVGYRYFSSFGKPVAYPFGYGLSYTQFEMKKLKAPTKFSKKLSLSVEVTNVGEVAGKEVVQVYLSAPAKSMDKPALELKAFAKTELLSPKQSQTFSFTLTPESLASFDTARSAWVVEAGTYTVKVGNSVENILQTATFTVPKEIVVQKVADVLKPNKAFDELKR</sequence>
<gene>
    <name evidence="5" type="ORF">CBG49_01745</name>
</gene>
<name>A0A1Z4BKX7_9FLAO</name>
<dbReference type="Gene3D" id="3.20.20.300">
    <property type="entry name" value="Glycoside hydrolase, family 3, N-terminal domain"/>
    <property type="match status" value="1"/>
</dbReference>
<dbReference type="InterPro" id="IPR013783">
    <property type="entry name" value="Ig-like_fold"/>
</dbReference>
<dbReference type="GO" id="GO:0005975">
    <property type="term" value="P:carbohydrate metabolic process"/>
    <property type="evidence" value="ECO:0007669"/>
    <property type="project" value="InterPro"/>
</dbReference>
<dbReference type="Gene3D" id="2.60.40.10">
    <property type="entry name" value="Immunoglobulins"/>
    <property type="match status" value="1"/>
</dbReference>
<dbReference type="SUPFAM" id="SSF52279">
    <property type="entry name" value="Beta-D-glucan exohydrolase, C-terminal domain"/>
    <property type="match status" value="1"/>
</dbReference>
<evidence type="ECO:0000256" key="1">
    <source>
        <dbReference type="ARBA" id="ARBA00005336"/>
    </source>
</evidence>
<evidence type="ECO:0000256" key="3">
    <source>
        <dbReference type="SAM" id="SignalP"/>
    </source>
</evidence>
<dbReference type="RefSeq" id="WP_088593117.1">
    <property type="nucleotide sequence ID" value="NZ_CP022022.1"/>
</dbReference>
<dbReference type="SUPFAM" id="SSF51445">
    <property type="entry name" value="(Trans)glycosidases"/>
    <property type="match status" value="1"/>
</dbReference>
<dbReference type="AlphaFoldDB" id="A0A1Z4BKX7"/>
<keyword evidence="6" id="KW-1185">Reference proteome</keyword>
<proteinExistence type="inferred from homology"/>
<reference evidence="6" key="1">
    <citation type="submission" date="2017-06" db="EMBL/GenBank/DDBJ databases">
        <title>Complete genome sequence of Capnocytophaga sp. KCOM 1579 (=ChDC OS43) isolated from a human refractory periapical abscess lesion.</title>
        <authorList>
            <person name="Kook J.-K."/>
            <person name="Park S.-N."/>
            <person name="Lim Y.K."/>
            <person name="Roh H."/>
        </authorList>
    </citation>
    <scope>NUCLEOTIDE SEQUENCE [LARGE SCALE GENOMIC DNA]</scope>
    <source>
        <strain evidence="6">ChDC OS43</strain>
    </source>
</reference>
<evidence type="ECO:0000259" key="4">
    <source>
        <dbReference type="SMART" id="SM01217"/>
    </source>
</evidence>
<dbReference type="PANTHER" id="PTHR42715:SF10">
    <property type="entry name" value="BETA-GLUCOSIDASE"/>
    <property type="match status" value="1"/>
</dbReference>
<dbReference type="InterPro" id="IPR036962">
    <property type="entry name" value="Glyco_hydro_3_N_sf"/>
</dbReference>
<feature type="signal peptide" evidence="3">
    <location>
        <begin position="1"/>
        <end position="18"/>
    </location>
</feature>
<dbReference type="GO" id="GO:0008422">
    <property type="term" value="F:beta-glucosidase activity"/>
    <property type="evidence" value="ECO:0007669"/>
    <property type="project" value="UniProtKB-ARBA"/>
</dbReference>
<dbReference type="InterPro" id="IPR017853">
    <property type="entry name" value="GH"/>
</dbReference>
<dbReference type="Proteomes" id="UP000197007">
    <property type="component" value="Chromosome"/>
</dbReference>
<dbReference type="InterPro" id="IPR001764">
    <property type="entry name" value="Glyco_hydro_3_N"/>
</dbReference>
<accession>A0A1Z4BKX7</accession>
<feature type="domain" description="Fibronectin type III-like" evidence="4">
    <location>
        <begin position="652"/>
        <end position="723"/>
    </location>
</feature>
<dbReference type="Gene3D" id="3.40.50.1700">
    <property type="entry name" value="Glycoside hydrolase family 3 C-terminal domain"/>
    <property type="match status" value="1"/>
</dbReference>
<dbReference type="PRINTS" id="PR00133">
    <property type="entry name" value="GLHYDRLASE3"/>
</dbReference>
<dbReference type="PANTHER" id="PTHR42715">
    <property type="entry name" value="BETA-GLUCOSIDASE"/>
    <property type="match status" value="1"/>
</dbReference>
<protein>
    <submittedName>
        <fullName evidence="5">Glycosyl hydrolase</fullName>
    </submittedName>
</protein>
<keyword evidence="3" id="KW-0732">Signal</keyword>
<dbReference type="FunFam" id="2.60.40.10:FF:000495">
    <property type="entry name" value="Periplasmic beta-glucosidase"/>
    <property type="match status" value="1"/>
</dbReference>
<keyword evidence="2 5" id="KW-0378">Hydrolase</keyword>
<dbReference type="InterPro" id="IPR050288">
    <property type="entry name" value="Cellulose_deg_GH3"/>
</dbReference>
<comment type="similarity">
    <text evidence="1">Belongs to the glycosyl hydrolase 3 family.</text>
</comment>
<evidence type="ECO:0000256" key="2">
    <source>
        <dbReference type="ARBA" id="ARBA00022801"/>
    </source>
</evidence>
<dbReference type="InterPro" id="IPR036881">
    <property type="entry name" value="Glyco_hydro_3_C_sf"/>
</dbReference>
<dbReference type="InterPro" id="IPR026891">
    <property type="entry name" value="Fn3-like"/>
</dbReference>
<dbReference type="EMBL" id="CP022022">
    <property type="protein sequence ID" value="ASF41912.1"/>
    <property type="molecule type" value="Genomic_DNA"/>
</dbReference>
<evidence type="ECO:0000313" key="6">
    <source>
        <dbReference type="Proteomes" id="UP000197007"/>
    </source>
</evidence>
<organism evidence="5 6">
    <name type="scientific">Capnocytophaga endodontalis</name>
    <dbReference type="NCBI Taxonomy" id="2708117"/>
    <lineage>
        <taxon>Bacteria</taxon>
        <taxon>Pseudomonadati</taxon>
        <taxon>Bacteroidota</taxon>
        <taxon>Flavobacteriia</taxon>
        <taxon>Flavobacteriales</taxon>
        <taxon>Flavobacteriaceae</taxon>
        <taxon>Capnocytophaga</taxon>
    </lineage>
</organism>
<dbReference type="Pfam" id="PF01915">
    <property type="entry name" value="Glyco_hydro_3_C"/>
    <property type="match status" value="1"/>
</dbReference>
<dbReference type="KEGG" id="capn:CBG49_01745"/>